<accession>A0A7S6WQ07</accession>
<proteinExistence type="inferred from homology"/>
<keyword evidence="4" id="KW-0235">DNA replication</keyword>
<dbReference type="Pfam" id="PF00149">
    <property type="entry name" value="Metallophos"/>
    <property type="match status" value="1"/>
</dbReference>
<reference evidence="6 7" key="1">
    <citation type="submission" date="2020-09" db="EMBL/GenBank/DDBJ databases">
        <title>Characterization of Treponema spp. from bovine digital dermatitis in Korea.</title>
        <authorList>
            <person name="Espiritu H.M."/>
            <person name="Cho Y.I."/>
            <person name="Mamuad L."/>
        </authorList>
    </citation>
    <scope>NUCLEOTIDE SEQUENCE [LARGE SCALE GENOMIC DNA]</scope>
    <source>
        <strain evidence="6 7">KS1</strain>
    </source>
</reference>
<evidence type="ECO:0000256" key="2">
    <source>
        <dbReference type="ARBA" id="ARBA00022801"/>
    </source>
</evidence>
<evidence type="ECO:0000259" key="5">
    <source>
        <dbReference type="Pfam" id="PF00149"/>
    </source>
</evidence>
<dbReference type="PANTHER" id="PTHR30337:SF0">
    <property type="entry name" value="NUCLEASE SBCCD SUBUNIT D"/>
    <property type="match status" value="1"/>
</dbReference>
<dbReference type="Gene3D" id="3.60.21.10">
    <property type="match status" value="1"/>
</dbReference>
<dbReference type="NCBIfam" id="TIGR00619">
    <property type="entry name" value="sbcd"/>
    <property type="match status" value="1"/>
</dbReference>
<keyword evidence="2 4" id="KW-0378">Hydrolase</keyword>
<protein>
    <recommendedName>
        <fullName evidence="4">Nuclease SbcCD subunit D</fullName>
    </recommendedName>
</protein>
<gene>
    <name evidence="4 6" type="primary">sbcD</name>
    <name evidence="6" type="ORF">IFE08_02155</name>
</gene>
<name>A0A7S6WQ07_9SPIR</name>
<dbReference type="CDD" id="cd00840">
    <property type="entry name" value="MPP_Mre11_N"/>
    <property type="match status" value="1"/>
</dbReference>
<organism evidence="6 7">
    <name type="scientific">Treponema pedis</name>
    <dbReference type="NCBI Taxonomy" id="409322"/>
    <lineage>
        <taxon>Bacteria</taxon>
        <taxon>Pseudomonadati</taxon>
        <taxon>Spirochaetota</taxon>
        <taxon>Spirochaetia</taxon>
        <taxon>Spirochaetales</taxon>
        <taxon>Treponemataceae</taxon>
        <taxon>Treponema</taxon>
    </lineage>
</organism>
<comment type="similarity">
    <text evidence="4">Belongs to the SbcD family.</text>
</comment>
<evidence type="ECO:0000256" key="3">
    <source>
        <dbReference type="ARBA" id="ARBA00022839"/>
    </source>
</evidence>
<comment type="function">
    <text evidence="4">SbcCD cleaves DNA hairpin structures. These structures can inhibit DNA replication and are intermediates in certain DNA recombination reactions. The complex acts as a 3'-&gt;5' double strand exonuclease that can open hairpins. It also has a 5' single-strand endonuclease activity.</text>
</comment>
<keyword evidence="4" id="KW-0255">Endonuclease</keyword>
<dbReference type="RefSeq" id="WP_194076686.1">
    <property type="nucleotide sequence ID" value="NZ_CP061839.1"/>
</dbReference>
<dbReference type="GO" id="GO:0006260">
    <property type="term" value="P:DNA replication"/>
    <property type="evidence" value="ECO:0007669"/>
    <property type="project" value="UniProtKB-KW"/>
</dbReference>
<dbReference type="Proteomes" id="UP000593915">
    <property type="component" value="Chromosome"/>
</dbReference>
<dbReference type="AlphaFoldDB" id="A0A7S6WQ07"/>
<dbReference type="SUPFAM" id="SSF56300">
    <property type="entry name" value="Metallo-dependent phosphatases"/>
    <property type="match status" value="1"/>
</dbReference>
<keyword evidence="1 4" id="KW-0540">Nuclease</keyword>
<evidence type="ECO:0000313" key="6">
    <source>
        <dbReference type="EMBL" id="QOW61223.1"/>
    </source>
</evidence>
<dbReference type="InterPro" id="IPR041796">
    <property type="entry name" value="Mre11_N"/>
</dbReference>
<evidence type="ECO:0000256" key="1">
    <source>
        <dbReference type="ARBA" id="ARBA00022722"/>
    </source>
</evidence>
<dbReference type="InterPro" id="IPR050535">
    <property type="entry name" value="DNA_Repair-Maintenance_Comp"/>
</dbReference>
<feature type="domain" description="Calcineurin-like phosphoesterase" evidence="5">
    <location>
        <begin position="1"/>
        <end position="137"/>
    </location>
</feature>
<dbReference type="InterPro" id="IPR029052">
    <property type="entry name" value="Metallo-depent_PP-like"/>
</dbReference>
<keyword evidence="4" id="KW-0233">DNA recombination</keyword>
<evidence type="ECO:0000313" key="7">
    <source>
        <dbReference type="Proteomes" id="UP000593915"/>
    </source>
</evidence>
<keyword evidence="3 4" id="KW-0269">Exonuclease</keyword>
<dbReference type="PANTHER" id="PTHR30337">
    <property type="entry name" value="COMPONENT OF ATP-DEPENDENT DSDNA EXONUCLEASE"/>
    <property type="match status" value="1"/>
</dbReference>
<dbReference type="InterPro" id="IPR004593">
    <property type="entry name" value="SbcD"/>
</dbReference>
<dbReference type="GO" id="GO:0008408">
    <property type="term" value="F:3'-5' exonuclease activity"/>
    <property type="evidence" value="ECO:0007669"/>
    <property type="project" value="InterPro"/>
</dbReference>
<dbReference type="InterPro" id="IPR004843">
    <property type="entry name" value="Calcineurin-like_PHP"/>
</dbReference>
<dbReference type="EMBL" id="CP061839">
    <property type="protein sequence ID" value="QOW61223.1"/>
    <property type="molecule type" value="Genomic_DNA"/>
</dbReference>
<sequence length="395" mass="44918">MKILHTADFHLGKNLYETSQTERQKKMLNDIYNILLNDNYAALIIAGDIYDRSIPSSEAVAMFDSFLSKIHINLPDTVILIIPGNHDSADRLSFGSQIFKMQNIHIAADTACLCTPVTVKQNNETVDFFLLPFLHLGSFLREEEQGDLFSIKNKLDTQAAMAEEASRRLKGAVKPDVPSVLIAHFFTLNGIPSSSERAFLGTAEFVRPELFDFFSYTALGHLHKMQKITERMYYSGAPLTYSFDESVAEKVVLSVDINCNAEGFPVTIKKIPIEPLKKMIRLEGCFQDFFETEKFDEYKNDFLEINLIDKTVIKSPMSLLQKKFPYLLNIQQKSVSEKLKTEDKSFSEILKKNIEAPEIIFENFLNFENAIEETADGKKQNLFKEICGKALSEEV</sequence>
<comment type="subunit">
    <text evidence="4">Heterodimer of SbcC and SbcD.</text>
</comment>
<evidence type="ECO:0000256" key="4">
    <source>
        <dbReference type="RuleBase" id="RU363069"/>
    </source>
</evidence>
<dbReference type="GO" id="GO:0006310">
    <property type="term" value="P:DNA recombination"/>
    <property type="evidence" value="ECO:0007669"/>
    <property type="project" value="UniProtKB-KW"/>
</dbReference>
<dbReference type="GO" id="GO:0004519">
    <property type="term" value="F:endonuclease activity"/>
    <property type="evidence" value="ECO:0007669"/>
    <property type="project" value="UniProtKB-KW"/>
</dbReference>